<keyword evidence="1" id="KW-1133">Transmembrane helix</keyword>
<evidence type="ECO:0000256" key="1">
    <source>
        <dbReference type="SAM" id="Phobius"/>
    </source>
</evidence>
<feature type="transmembrane region" description="Helical" evidence="1">
    <location>
        <begin position="144"/>
        <end position="164"/>
    </location>
</feature>
<accession>A8NAI5</accession>
<sequence length="274" mass="30025">MSTDADLQAEIARAAKTLAGVSAAASTISILESGLQIFMAIYGLSVWLDTSEEQRKRRLPYILLSFSILFLSVIPTYLGVADEFKVLYNSGPGIEYLDMKDAARSKWNQMLSYALIFAGNSGVLVSGSLVLYRCNLVRYDLRWIIILPRAIYLVLNGLSAYTLYEISKLDQNATANVHLSVAMLLLNVIFYILVTSLIIFRLLRGHSAVAKVLPGRSFTAHRGAISILVESALPLTICGFISGVVNAHINIGKGTQNWVTMFAVGYIFDALSTC</sequence>
<protein>
    <submittedName>
        <fullName evidence="2">Uncharacterized protein</fullName>
    </submittedName>
</protein>
<dbReference type="EMBL" id="AACS02000007">
    <property type="protein sequence ID" value="EAU90020.2"/>
    <property type="molecule type" value="Genomic_DNA"/>
</dbReference>
<reference evidence="2 3" key="1">
    <citation type="journal article" date="2010" name="Proc. Natl. Acad. Sci. U.S.A.">
        <title>Insights into evolution of multicellular fungi from the assembled chromosomes of the mushroom Coprinopsis cinerea (Coprinus cinereus).</title>
        <authorList>
            <person name="Stajich J.E."/>
            <person name="Wilke S.K."/>
            <person name="Ahren D."/>
            <person name="Au C.H."/>
            <person name="Birren B.W."/>
            <person name="Borodovsky M."/>
            <person name="Burns C."/>
            <person name="Canback B."/>
            <person name="Casselton L.A."/>
            <person name="Cheng C.K."/>
            <person name="Deng J."/>
            <person name="Dietrich F.S."/>
            <person name="Fargo D.C."/>
            <person name="Farman M.L."/>
            <person name="Gathman A.C."/>
            <person name="Goldberg J."/>
            <person name="Guigo R."/>
            <person name="Hoegger P.J."/>
            <person name="Hooker J.B."/>
            <person name="Huggins A."/>
            <person name="James T.Y."/>
            <person name="Kamada T."/>
            <person name="Kilaru S."/>
            <person name="Kodira C."/>
            <person name="Kues U."/>
            <person name="Kupfer D."/>
            <person name="Kwan H.S."/>
            <person name="Lomsadze A."/>
            <person name="Li W."/>
            <person name="Lilly W.W."/>
            <person name="Ma L.J."/>
            <person name="Mackey A.J."/>
            <person name="Manning G."/>
            <person name="Martin F."/>
            <person name="Muraguchi H."/>
            <person name="Natvig D.O."/>
            <person name="Palmerini H."/>
            <person name="Ramesh M.A."/>
            <person name="Rehmeyer C.J."/>
            <person name="Roe B.A."/>
            <person name="Shenoy N."/>
            <person name="Stanke M."/>
            <person name="Ter-Hovhannisyan V."/>
            <person name="Tunlid A."/>
            <person name="Velagapudi R."/>
            <person name="Vision T.J."/>
            <person name="Zeng Q."/>
            <person name="Zolan M.E."/>
            <person name="Pukkila P.J."/>
        </authorList>
    </citation>
    <scope>NUCLEOTIDE SEQUENCE [LARGE SCALE GENOMIC DNA]</scope>
    <source>
        <strain evidence="3">Okayama-7 / 130 / ATCC MYA-4618 / FGSC 9003</strain>
    </source>
</reference>
<dbReference type="RefSeq" id="XP_001831837.2">
    <property type="nucleotide sequence ID" value="XM_001831785.2"/>
</dbReference>
<dbReference type="InParanoid" id="A8NAI5"/>
<keyword evidence="3" id="KW-1185">Reference proteome</keyword>
<feature type="transmembrane region" description="Helical" evidence="1">
    <location>
        <begin position="184"/>
        <end position="203"/>
    </location>
</feature>
<feature type="transmembrane region" description="Helical" evidence="1">
    <location>
        <begin position="23"/>
        <end position="47"/>
    </location>
</feature>
<name>A8NAI5_COPC7</name>
<feature type="transmembrane region" description="Helical" evidence="1">
    <location>
        <begin position="59"/>
        <end position="80"/>
    </location>
</feature>
<evidence type="ECO:0000313" key="3">
    <source>
        <dbReference type="Proteomes" id="UP000001861"/>
    </source>
</evidence>
<comment type="caution">
    <text evidence="2">The sequence shown here is derived from an EMBL/GenBank/DDBJ whole genome shotgun (WGS) entry which is preliminary data.</text>
</comment>
<dbReference type="AlphaFoldDB" id="A8NAI5"/>
<dbReference type="KEGG" id="cci:CC1G_05936"/>
<dbReference type="Proteomes" id="UP000001861">
    <property type="component" value="Unassembled WGS sequence"/>
</dbReference>
<dbReference type="HOGENOM" id="CLU_044614_4_0_1"/>
<dbReference type="GeneID" id="6008313"/>
<evidence type="ECO:0000313" key="2">
    <source>
        <dbReference type="EMBL" id="EAU90020.2"/>
    </source>
</evidence>
<dbReference type="VEuPathDB" id="FungiDB:CC1G_05936"/>
<organism evidence="2 3">
    <name type="scientific">Coprinopsis cinerea (strain Okayama-7 / 130 / ATCC MYA-4618 / FGSC 9003)</name>
    <name type="common">Inky cap fungus</name>
    <name type="synonym">Hormographiella aspergillata</name>
    <dbReference type="NCBI Taxonomy" id="240176"/>
    <lineage>
        <taxon>Eukaryota</taxon>
        <taxon>Fungi</taxon>
        <taxon>Dikarya</taxon>
        <taxon>Basidiomycota</taxon>
        <taxon>Agaricomycotina</taxon>
        <taxon>Agaricomycetes</taxon>
        <taxon>Agaricomycetidae</taxon>
        <taxon>Agaricales</taxon>
        <taxon>Agaricineae</taxon>
        <taxon>Psathyrellaceae</taxon>
        <taxon>Coprinopsis</taxon>
    </lineage>
</organism>
<gene>
    <name evidence="2" type="ORF">CC1G_05936</name>
</gene>
<proteinExistence type="predicted"/>
<feature type="transmembrane region" description="Helical" evidence="1">
    <location>
        <begin position="224"/>
        <end position="245"/>
    </location>
</feature>
<keyword evidence="1" id="KW-0812">Transmembrane</keyword>
<dbReference type="OrthoDB" id="2796825at2759"/>
<feature type="transmembrane region" description="Helical" evidence="1">
    <location>
        <begin position="110"/>
        <end position="132"/>
    </location>
</feature>
<keyword evidence="1" id="KW-0472">Membrane</keyword>